<dbReference type="Proteomes" id="UP001152622">
    <property type="component" value="Chromosome 1"/>
</dbReference>
<keyword evidence="3" id="KW-1185">Reference proteome</keyword>
<gene>
    <name evidence="2" type="ORF">SKAU_G00002110</name>
</gene>
<name>A0A9Q1G9B4_SYNKA</name>
<evidence type="ECO:0000313" key="3">
    <source>
        <dbReference type="Proteomes" id="UP001152622"/>
    </source>
</evidence>
<evidence type="ECO:0000256" key="1">
    <source>
        <dbReference type="SAM" id="MobiDB-lite"/>
    </source>
</evidence>
<organism evidence="2 3">
    <name type="scientific">Synaphobranchus kaupii</name>
    <name type="common">Kaup's arrowtooth eel</name>
    <dbReference type="NCBI Taxonomy" id="118154"/>
    <lineage>
        <taxon>Eukaryota</taxon>
        <taxon>Metazoa</taxon>
        <taxon>Chordata</taxon>
        <taxon>Craniata</taxon>
        <taxon>Vertebrata</taxon>
        <taxon>Euteleostomi</taxon>
        <taxon>Actinopterygii</taxon>
        <taxon>Neopterygii</taxon>
        <taxon>Teleostei</taxon>
        <taxon>Anguilliformes</taxon>
        <taxon>Synaphobranchidae</taxon>
        <taxon>Synaphobranchus</taxon>
    </lineage>
</organism>
<feature type="region of interest" description="Disordered" evidence="1">
    <location>
        <begin position="34"/>
        <end position="89"/>
    </location>
</feature>
<dbReference type="EMBL" id="JAINUF010000001">
    <property type="protein sequence ID" value="KAJ8379433.1"/>
    <property type="molecule type" value="Genomic_DNA"/>
</dbReference>
<accession>A0A9Q1G9B4</accession>
<dbReference type="AlphaFoldDB" id="A0A9Q1G9B4"/>
<sequence>MLMYEGGNVYGSPYGAVSRSSPGGVCSTVAISRPDGTRFGKPPMTGQYSTHNHLSLPALHEKETGISNEKKKKEEEEEEEEEEGKTRQKGNLTRCDLGARGLRLRRMIITGCPAHVLATKSTDNISHTPETGYSDEIEEFEWQTGLWHRLQGLGGVASFRVCELSWNCSTLLSEPAP</sequence>
<feature type="compositionally biased region" description="Basic and acidic residues" evidence="1">
    <location>
        <begin position="59"/>
        <end position="74"/>
    </location>
</feature>
<comment type="caution">
    <text evidence="2">The sequence shown here is derived from an EMBL/GenBank/DDBJ whole genome shotgun (WGS) entry which is preliminary data.</text>
</comment>
<evidence type="ECO:0000313" key="2">
    <source>
        <dbReference type="EMBL" id="KAJ8379433.1"/>
    </source>
</evidence>
<reference evidence="2" key="1">
    <citation type="journal article" date="2023" name="Science">
        <title>Genome structures resolve the early diversification of teleost fishes.</title>
        <authorList>
            <person name="Parey E."/>
            <person name="Louis A."/>
            <person name="Montfort J."/>
            <person name="Bouchez O."/>
            <person name="Roques C."/>
            <person name="Iampietro C."/>
            <person name="Lluch J."/>
            <person name="Castinel A."/>
            <person name="Donnadieu C."/>
            <person name="Desvignes T."/>
            <person name="Floi Bucao C."/>
            <person name="Jouanno E."/>
            <person name="Wen M."/>
            <person name="Mejri S."/>
            <person name="Dirks R."/>
            <person name="Jansen H."/>
            <person name="Henkel C."/>
            <person name="Chen W.J."/>
            <person name="Zahm M."/>
            <person name="Cabau C."/>
            <person name="Klopp C."/>
            <person name="Thompson A.W."/>
            <person name="Robinson-Rechavi M."/>
            <person name="Braasch I."/>
            <person name="Lecointre G."/>
            <person name="Bobe J."/>
            <person name="Postlethwait J.H."/>
            <person name="Berthelot C."/>
            <person name="Roest Crollius H."/>
            <person name="Guiguen Y."/>
        </authorList>
    </citation>
    <scope>NUCLEOTIDE SEQUENCE</scope>
    <source>
        <strain evidence="2">WJC10195</strain>
    </source>
</reference>
<proteinExistence type="predicted"/>
<protein>
    <submittedName>
        <fullName evidence="2">Uncharacterized protein</fullName>
    </submittedName>
</protein>